<evidence type="ECO:0000313" key="2">
    <source>
        <dbReference type="EMBL" id="MBD2253364.1"/>
    </source>
</evidence>
<evidence type="ECO:0000259" key="1">
    <source>
        <dbReference type="SMART" id="SM00382"/>
    </source>
</evidence>
<dbReference type="InterPro" id="IPR003593">
    <property type="entry name" value="AAA+_ATPase"/>
</dbReference>
<keyword evidence="3" id="KW-1185">Reference proteome</keyword>
<dbReference type="InterPro" id="IPR027417">
    <property type="entry name" value="P-loop_NTPase"/>
</dbReference>
<gene>
    <name evidence="2" type="ORF">H6G14_18975</name>
</gene>
<dbReference type="EMBL" id="JACJQL010000030">
    <property type="protein sequence ID" value="MBD2253364.1"/>
    <property type="molecule type" value="Genomic_DNA"/>
</dbReference>
<dbReference type="GO" id="GO:0005524">
    <property type="term" value="F:ATP binding"/>
    <property type="evidence" value="ECO:0007669"/>
    <property type="project" value="UniProtKB-KW"/>
</dbReference>
<accession>A0ABR8BIJ8</accession>
<dbReference type="Proteomes" id="UP000621307">
    <property type="component" value="Unassembled WGS sequence"/>
</dbReference>
<dbReference type="SUPFAM" id="SSF52540">
    <property type="entry name" value="P-loop containing nucleoside triphosphate hydrolases"/>
    <property type="match status" value="1"/>
</dbReference>
<feature type="domain" description="AAA+ ATPase" evidence="1">
    <location>
        <begin position="445"/>
        <end position="577"/>
    </location>
</feature>
<dbReference type="RefSeq" id="WP_190568892.1">
    <property type="nucleotide sequence ID" value="NZ_JACJQL010000030.1"/>
</dbReference>
<dbReference type="SMART" id="SM00382">
    <property type="entry name" value="AAA"/>
    <property type="match status" value="1"/>
</dbReference>
<proteinExistence type="predicted"/>
<dbReference type="PANTHER" id="PTHR46411:SF3">
    <property type="entry name" value="AAA+ ATPASE DOMAIN-CONTAINING PROTEIN"/>
    <property type="match status" value="1"/>
</dbReference>
<dbReference type="InterPro" id="IPR003959">
    <property type="entry name" value="ATPase_AAA_core"/>
</dbReference>
<organism evidence="2 3">
    <name type="scientific">Nostoc parmelioides FACHB-3921</name>
    <dbReference type="NCBI Taxonomy" id="2692909"/>
    <lineage>
        <taxon>Bacteria</taxon>
        <taxon>Bacillati</taxon>
        <taxon>Cyanobacteriota</taxon>
        <taxon>Cyanophyceae</taxon>
        <taxon>Nostocales</taxon>
        <taxon>Nostocaceae</taxon>
        <taxon>Nostoc</taxon>
    </lineage>
</organism>
<dbReference type="Pfam" id="PF00004">
    <property type="entry name" value="AAA"/>
    <property type="match status" value="1"/>
</dbReference>
<dbReference type="InterPro" id="IPR054472">
    <property type="entry name" value="WHD"/>
</dbReference>
<protein>
    <submittedName>
        <fullName evidence="2">ATP-binding protein</fullName>
    </submittedName>
</protein>
<dbReference type="Gene3D" id="3.40.50.300">
    <property type="entry name" value="P-loop containing nucleotide triphosphate hydrolases"/>
    <property type="match status" value="1"/>
</dbReference>
<reference evidence="2 3" key="1">
    <citation type="journal article" date="2020" name="ISME J.">
        <title>Comparative genomics reveals insights into cyanobacterial evolution and habitat adaptation.</title>
        <authorList>
            <person name="Chen M.Y."/>
            <person name="Teng W.K."/>
            <person name="Zhao L."/>
            <person name="Hu C.X."/>
            <person name="Zhou Y.K."/>
            <person name="Han B.P."/>
            <person name="Song L.R."/>
            <person name="Shu W.S."/>
        </authorList>
    </citation>
    <scope>NUCLEOTIDE SEQUENCE [LARGE SCALE GENOMIC DNA]</scope>
    <source>
        <strain evidence="2 3">FACHB-3921</strain>
    </source>
</reference>
<comment type="caution">
    <text evidence="2">The sequence shown here is derived from an EMBL/GenBank/DDBJ whole genome shotgun (WGS) entry which is preliminary data.</text>
</comment>
<dbReference type="CDD" id="cd19481">
    <property type="entry name" value="RecA-like_protease"/>
    <property type="match status" value="1"/>
</dbReference>
<dbReference type="PANTHER" id="PTHR46411">
    <property type="entry name" value="FAMILY ATPASE, PUTATIVE-RELATED"/>
    <property type="match status" value="1"/>
</dbReference>
<sequence length="661" mass="73684">MNATDDHWQSANHQYLVAALAVVQETLEQFVQGQEGAEVSQDTAEDSQQRLAVIAAAMTELPSLEVVCNTFDLSDFERDVLLLCAGMELDAAFPRLCAEIQGREQQAYPTFSLALTVFPDAHLSAIAPSSPLLHWRLIEVEESRVFTLSPLRLSRWALLYLTGMPHLDRELSGLMKPVVNRGALLPSYEVIADQLSTIWVEGSERGVLPIVQLCGEEVTAKWAITATACEQVDLNLYRLSAQAIPQERRELETFLRLWQREVILSDRALLVDCDGGYHHDVAQENALHQLLEEIGGIVLVSSRDRRRLPQRPSLTIEVSKPTAIEQQAIWKAALGERQAEVNGQVEALVAQFDLSSSAIAAACIAASSPPSSPSPLSSQLWDICRLQSRPRLEELSQRIEPAATWEELVLPEAQRQVLRDIAVHVRQRSQVYDTWGFRTKGNRGLGISALFAGSSGTGKTMAAEVLARELRLDLYRIDLSSVVSKYIGETEKNLRRVFDAAESSGVILLFDEADALFGKRSEVKDSHDRHANIEVSYLLQRMEAYRGLAILTTNLKDALDQAFLRRIRFIVQFPFPDLPERVEIWRHIFPAATPTEGLEVEKLAQLNLAGGNIRNIAMNAAFLAAEAKETVQMSHVLQAAKREYAKLEKSLTDGEIRGWVK</sequence>
<dbReference type="Pfam" id="PF22977">
    <property type="entry name" value="WHD"/>
    <property type="match status" value="1"/>
</dbReference>
<name>A0ABR8BIJ8_9NOSO</name>
<keyword evidence="2" id="KW-0067">ATP-binding</keyword>
<evidence type="ECO:0000313" key="3">
    <source>
        <dbReference type="Proteomes" id="UP000621307"/>
    </source>
</evidence>
<keyword evidence="2" id="KW-0547">Nucleotide-binding</keyword>